<keyword evidence="3 6" id="KW-0812">Transmembrane</keyword>
<comment type="caution">
    <text evidence="7">The sequence shown here is derived from an EMBL/GenBank/DDBJ whole genome shotgun (WGS) entry which is preliminary data.</text>
</comment>
<gene>
    <name evidence="7" type="ORF">D0Y96_09290</name>
</gene>
<feature type="transmembrane region" description="Helical" evidence="6">
    <location>
        <begin position="392"/>
        <end position="412"/>
    </location>
</feature>
<dbReference type="PANTHER" id="PTHR30250:SF26">
    <property type="entry name" value="PSMA PROTEIN"/>
    <property type="match status" value="1"/>
</dbReference>
<evidence type="ECO:0000256" key="1">
    <source>
        <dbReference type="ARBA" id="ARBA00004651"/>
    </source>
</evidence>
<dbReference type="EMBL" id="QVQT01000003">
    <property type="protein sequence ID" value="RFU16917.1"/>
    <property type="molecule type" value="Genomic_DNA"/>
</dbReference>
<feature type="transmembrane region" description="Helical" evidence="6">
    <location>
        <begin position="175"/>
        <end position="196"/>
    </location>
</feature>
<evidence type="ECO:0000313" key="7">
    <source>
        <dbReference type="EMBL" id="RFU16917.1"/>
    </source>
</evidence>
<dbReference type="GO" id="GO:0005886">
    <property type="term" value="C:plasma membrane"/>
    <property type="evidence" value="ECO:0007669"/>
    <property type="project" value="UniProtKB-SubCell"/>
</dbReference>
<sequence length="549" mass="60159">MPIFLLLGVDYNAQNDGFEESRKYLINNIAHTMPHTPSKIDSIKAKKLTSGPLLARNSIWNLVGQIAPMAVGIVAIPRLIHALGTDRFGVLTIAWMVVGYFSFFDLGLGRAMTNLVAQKLAAEKDHELPAVIWTANLLMAVLGLLGGVVLAFLSPVLVHHLLKTPPALQRETTRAFYLLSLSVPFVISTAGFRGILEARQKFRIINSVRIPMGIATFAAPLVVLPWSKELTAVIGILVVARAVFWLTYIYLATRDMPQILRTVEIDRSLLPMLFSFGAWMTVSNIVSPVMEYLDRVLVGMLLSLTAVAYYATPYEVVTKLLILPGAIVAVLFPAFSTALVADHAHAGKLFRRTVKYVTLTLLPLTLLMVLFARNGLDIWLGPAFASHSTRVLQWLAIGVFANGIAALPFALIQGAGRADLTGKLHLLELPFYVATVWVLTTNFGIEGTAIAWAVRVIVDAILLFWVAGRFADIFLRYRSIFAATAVIGTAFALAMIRMSLPIKLLVAVLMLISLSAVTWFMLAADERALLQGLRGRLLPPRIQAKATRA</sequence>
<accession>A0A372IPP5</accession>
<evidence type="ECO:0000256" key="3">
    <source>
        <dbReference type="ARBA" id="ARBA00022692"/>
    </source>
</evidence>
<evidence type="ECO:0000313" key="8">
    <source>
        <dbReference type="Proteomes" id="UP000264702"/>
    </source>
</evidence>
<feature type="transmembrane region" description="Helical" evidence="6">
    <location>
        <begin position="480"/>
        <end position="498"/>
    </location>
</feature>
<reference evidence="7 8" key="1">
    <citation type="submission" date="2018-08" db="EMBL/GenBank/DDBJ databases">
        <title>Acidipila sp. 4G-K13, an acidobacterium isolated from forest soil.</title>
        <authorList>
            <person name="Gao Z.-H."/>
            <person name="Qiu L.-H."/>
        </authorList>
    </citation>
    <scope>NUCLEOTIDE SEQUENCE [LARGE SCALE GENOMIC DNA]</scope>
    <source>
        <strain evidence="7 8">4G-K13</strain>
    </source>
</reference>
<dbReference type="InterPro" id="IPR002797">
    <property type="entry name" value="Polysacc_synth"/>
</dbReference>
<evidence type="ECO:0000256" key="6">
    <source>
        <dbReference type="SAM" id="Phobius"/>
    </source>
</evidence>
<keyword evidence="5 6" id="KW-0472">Membrane</keyword>
<keyword evidence="2" id="KW-1003">Cell membrane</keyword>
<dbReference type="InterPro" id="IPR050833">
    <property type="entry name" value="Poly_Biosynth_Transport"/>
</dbReference>
<dbReference type="Pfam" id="PF01943">
    <property type="entry name" value="Polysacc_synt"/>
    <property type="match status" value="1"/>
</dbReference>
<dbReference type="OrthoDB" id="9812647at2"/>
<dbReference type="AlphaFoldDB" id="A0A372IPP5"/>
<evidence type="ECO:0000256" key="2">
    <source>
        <dbReference type="ARBA" id="ARBA00022475"/>
    </source>
</evidence>
<feature type="transmembrane region" description="Helical" evidence="6">
    <location>
        <begin position="504"/>
        <end position="524"/>
    </location>
</feature>
<organism evidence="7 8">
    <name type="scientific">Paracidobacterium acidisoli</name>
    <dbReference type="NCBI Taxonomy" id="2303751"/>
    <lineage>
        <taxon>Bacteria</taxon>
        <taxon>Pseudomonadati</taxon>
        <taxon>Acidobacteriota</taxon>
        <taxon>Terriglobia</taxon>
        <taxon>Terriglobales</taxon>
        <taxon>Acidobacteriaceae</taxon>
        <taxon>Paracidobacterium</taxon>
    </lineage>
</organism>
<dbReference type="Proteomes" id="UP000264702">
    <property type="component" value="Unassembled WGS sequence"/>
</dbReference>
<evidence type="ECO:0000256" key="4">
    <source>
        <dbReference type="ARBA" id="ARBA00022989"/>
    </source>
</evidence>
<feature type="transmembrane region" description="Helical" evidence="6">
    <location>
        <begin position="424"/>
        <end position="443"/>
    </location>
</feature>
<feature type="transmembrane region" description="Helical" evidence="6">
    <location>
        <begin position="130"/>
        <end position="155"/>
    </location>
</feature>
<name>A0A372IPP5_9BACT</name>
<feature type="transmembrane region" description="Helical" evidence="6">
    <location>
        <begin position="208"/>
        <end position="226"/>
    </location>
</feature>
<keyword evidence="8" id="KW-1185">Reference proteome</keyword>
<dbReference type="PANTHER" id="PTHR30250">
    <property type="entry name" value="PST FAMILY PREDICTED COLANIC ACID TRANSPORTER"/>
    <property type="match status" value="1"/>
</dbReference>
<protein>
    <submittedName>
        <fullName evidence="7">Flippase</fullName>
    </submittedName>
</protein>
<feature type="transmembrane region" description="Helical" evidence="6">
    <location>
        <begin position="317"/>
        <end position="341"/>
    </location>
</feature>
<proteinExistence type="predicted"/>
<keyword evidence="4 6" id="KW-1133">Transmembrane helix</keyword>
<feature type="transmembrane region" description="Helical" evidence="6">
    <location>
        <begin position="292"/>
        <end position="311"/>
    </location>
</feature>
<feature type="transmembrane region" description="Helical" evidence="6">
    <location>
        <begin position="88"/>
        <end position="109"/>
    </location>
</feature>
<dbReference type="RefSeq" id="WP_117299086.1">
    <property type="nucleotide sequence ID" value="NZ_QVQT02000003.1"/>
</dbReference>
<evidence type="ECO:0000256" key="5">
    <source>
        <dbReference type="ARBA" id="ARBA00023136"/>
    </source>
</evidence>
<feature type="transmembrane region" description="Helical" evidence="6">
    <location>
        <begin position="353"/>
        <end position="372"/>
    </location>
</feature>
<dbReference type="CDD" id="cd13128">
    <property type="entry name" value="MATE_Wzx_like"/>
    <property type="match status" value="1"/>
</dbReference>
<feature type="transmembrane region" description="Helical" evidence="6">
    <location>
        <begin position="232"/>
        <end position="251"/>
    </location>
</feature>
<comment type="subcellular location">
    <subcellularLocation>
        <location evidence="1">Cell membrane</location>
        <topology evidence="1">Multi-pass membrane protein</topology>
    </subcellularLocation>
</comment>